<keyword evidence="2" id="KW-0732">Signal</keyword>
<dbReference type="VEuPathDB" id="FungiDB:KRP23_8751"/>
<dbReference type="OMA" id="YGDMTKW"/>
<protein>
    <submittedName>
        <fullName evidence="3">Uncharacterized protein</fullName>
    </submittedName>
</protein>
<proteinExistence type="predicted"/>
<accession>H3GHP7</accession>
<dbReference type="EnsemblProtists" id="Phyra75479">
    <property type="protein sequence ID" value="Phyra75479"/>
    <property type="gene ID" value="Phyra75479"/>
</dbReference>
<dbReference type="AlphaFoldDB" id="H3GHP7"/>
<feature type="chain" id="PRO_5003585525" evidence="2">
    <location>
        <begin position="24"/>
        <end position="631"/>
    </location>
</feature>
<dbReference type="Proteomes" id="UP000005238">
    <property type="component" value="Unassembled WGS sequence"/>
</dbReference>
<sequence>MARIALFLAAFSVMLNGIRLLEAYTFDERDPSMPMSLATVVAGDHESATGKATAVNSFNLTEDDLKDSVEDFTDSSRQTALSVKLEARAYDRDADSFEDSDDAESDDTASSQMESAAAPTAAWMAAFKLGSVLNATSTIEPTYVNWVGSAFDTLSSSACWRKARIAKTCPLGFESKLGTCWAQCPYSYPIECGMECIRQNDDCGLAIFGKIAVVVQTALSLASWGMYGDMTKWPKKIQLAIKCTKYMISLTKSLVKYIRYIKVHDPQASQDKILAILYQIDNVIIDIPVAISYCIGKKASDNVKFADSVLMTAEYALREVLYNGAAIVSSWDKFAAFMKNITFGDSIASLEQTDITNMKTALESNSTCGYDMTRLLDRTWMTVAELRRRNPDISEDDIRAIMSQSNLVLNDIPIATNNCMGELIAESDEATAYATRDTLRKTFASVVDDLISSGTSNNGTFLTAEKYAFKVADRAMGFYAIWDPWYVSTVVSEYFQPICGPTELIGEIDDGTAMKALGMKIVQGAFNSSDGMWTRVGDGTVTITFKSVDTEDVTVNVKSGGDKVDEVDVGAGETVTWTSNVTALGGKTLYLDRWRPGFLGLPGTGGGSLLLWVPRSTQGGMLRLNVILNVS</sequence>
<dbReference type="eggNOG" id="ENOG502SJ98">
    <property type="taxonomic scope" value="Eukaryota"/>
</dbReference>
<evidence type="ECO:0000313" key="4">
    <source>
        <dbReference type="Proteomes" id="UP000005238"/>
    </source>
</evidence>
<evidence type="ECO:0000256" key="2">
    <source>
        <dbReference type="SAM" id="SignalP"/>
    </source>
</evidence>
<evidence type="ECO:0000256" key="1">
    <source>
        <dbReference type="SAM" id="MobiDB-lite"/>
    </source>
</evidence>
<reference evidence="4" key="1">
    <citation type="journal article" date="2006" name="Science">
        <title>Phytophthora genome sequences uncover evolutionary origins and mechanisms of pathogenesis.</title>
        <authorList>
            <person name="Tyler B.M."/>
            <person name="Tripathy S."/>
            <person name="Zhang X."/>
            <person name="Dehal P."/>
            <person name="Jiang R.H."/>
            <person name="Aerts A."/>
            <person name="Arredondo F.D."/>
            <person name="Baxter L."/>
            <person name="Bensasson D."/>
            <person name="Beynon J.L."/>
            <person name="Chapman J."/>
            <person name="Damasceno C.M."/>
            <person name="Dorrance A.E."/>
            <person name="Dou D."/>
            <person name="Dickerman A.W."/>
            <person name="Dubchak I.L."/>
            <person name="Garbelotto M."/>
            <person name="Gijzen M."/>
            <person name="Gordon S.G."/>
            <person name="Govers F."/>
            <person name="Grunwald N.J."/>
            <person name="Huang W."/>
            <person name="Ivors K.L."/>
            <person name="Jones R.W."/>
            <person name="Kamoun S."/>
            <person name="Krampis K."/>
            <person name="Lamour K.H."/>
            <person name="Lee M.K."/>
            <person name="McDonald W.H."/>
            <person name="Medina M."/>
            <person name="Meijer H.J."/>
            <person name="Nordberg E.K."/>
            <person name="Maclean D.J."/>
            <person name="Ospina-Giraldo M.D."/>
            <person name="Morris P.F."/>
            <person name="Phuntumart V."/>
            <person name="Putnam N.H."/>
            <person name="Rash S."/>
            <person name="Rose J.K."/>
            <person name="Sakihama Y."/>
            <person name="Salamov A.A."/>
            <person name="Savidor A."/>
            <person name="Scheuring C.F."/>
            <person name="Smith B.M."/>
            <person name="Sobral B.W."/>
            <person name="Terry A."/>
            <person name="Torto-Alalibo T.A."/>
            <person name="Win J."/>
            <person name="Xu Z."/>
            <person name="Zhang H."/>
            <person name="Grigoriev I.V."/>
            <person name="Rokhsar D.S."/>
            <person name="Boore J.L."/>
        </authorList>
    </citation>
    <scope>NUCLEOTIDE SEQUENCE [LARGE SCALE GENOMIC DNA]</scope>
    <source>
        <strain evidence="4">Pr102</strain>
    </source>
</reference>
<keyword evidence="4" id="KW-1185">Reference proteome</keyword>
<dbReference type="EMBL" id="DS566010">
    <property type="status" value="NOT_ANNOTATED_CDS"/>
    <property type="molecule type" value="Genomic_DNA"/>
</dbReference>
<dbReference type="VEuPathDB" id="FungiDB:KRP22_7897"/>
<feature type="compositionally biased region" description="Acidic residues" evidence="1">
    <location>
        <begin position="96"/>
        <end position="107"/>
    </location>
</feature>
<dbReference type="HOGENOM" id="CLU_002760_2_2_1"/>
<dbReference type="VEuPathDB" id="FungiDB:KRP23_3171"/>
<feature type="signal peptide" evidence="2">
    <location>
        <begin position="1"/>
        <end position="23"/>
    </location>
</feature>
<dbReference type="InParanoid" id="H3GHP7"/>
<organism evidence="3 4">
    <name type="scientific">Phytophthora ramorum</name>
    <name type="common">Sudden oak death agent</name>
    <dbReference type="NCBI Taxonomy" id="164328"/>
    <lineage>
        <taxon>Eukaryota</taxon>
        <taxon>Sar</taxon>
        <taxon>Stramenopiles</taxon>
        <taxon>Oomycota</taxon>
        <taxon>Peronosporomycetes</taxon>
        <taxon>Peronosporales</taxon>
        <taxon>Peronosporaceae</taxon>
        <taxon>Phytophthora</taxon>
    </lineage>
</organism>
<reference evidence="3" key="2">
    <citation type="submission" date="2015-06" db="UniProtKB">
        <authorList>
            <consortium name="EnsemblProtists"/>
        </authorList>
    </citation>
    <scope>IDENTIFICATION</scope>
    <source>
        <strain evidence="3">Pr102</strain>
    </source>
</reference>
<feature type="region of interest" description="Disordered" evidence="1">
    <location>
        <begin position="94"/>
        <end position="114"/>
    </location>
</feature>
<evidence type="ECO:0000313" key="3">
    <source>
        <dbReference type="EnsemblProtists" id="Phyra75479"/>
    </source>
</evidence>
<name>H3GHP7_PHYRM</name>